<dbReference type="GO" id="GO:0009001">
    <property type="term" value="F:serine O-acetyltransferase activity"/>
    <property type="evidence" value="ECO:0007669"/>
    <property type="project" value="InterPro"/>
</dbReference>
<dbReference type="EMBL" id="CP024848">
    <property type="protein sequence ID" value="AXI10470.1"/>
    <property type="molecule type" value="Genomic_DNA"/>
</dbReference>
<dbReference type="InterPro" id="IPR005881">
    <property type="entry name" value="Ser_O-AcTrfase"/>
</dbReference>
<organism evidence="6 7">
    <name type="scientific">Oceanobacillus zhaokaii</name>
    <dbReference type="NCBI Taxonomy" id="2052660"/>
    <lineage>
        <taxon>Bacteria</taxon>
        <taxon>Bacillati</taxon>
        <taxon>Bacillota</taxon>
        <taxon>Bacilli</taxon>
        <taxon>Bacillales</taxon>
        <taxon>Bacillaceae</taxon>
        <taxon>Oceanobacillus</taxon>
    </lineage>
</organism>
<evidence type="ECO:0000256" key="2">
    <source>
        <dbReference type="ARBA" id="ARBA00018522"/>
    </source>
</evidence>
<keyword evidence="5" id="KW-0012">Acyltransferase</keyword>
<comment type="similarity">
    <text evidence="1">Belongs to the transferase hexapeptide repeat family.</text>
</comment>
<proteinExistence type="inferred from homology"/>
<evidence type="ECO:0000256" key="1">
    <source>
        <dbReference type="ARBA" id="ARBA00007274"/>
    </source>
</evidence>
<dbReference type="KEGG" id="ocn:CUC15_16685"/>
<name>A0A345PKE0_9BACI</name>
<dbReference type="GO" id="GO:0005737">
    <property type="term" value="C:cytoplasm"/>
    <property type="evidence" value="ECO:0007669"/>
    <property type="project" value="InterPro"/>
</dbReference>
<reference evidence="7" key="1">
    <citation type="submission" date="2017-11" db="EMBL/GenBank/DDBJ databases">
        <authorList>
            <person name="Zhu W."/>
        </authorList>
    </citation>
    <scope>NUCLEOTIDE SEQUENCE [LARGE SCALE GENOMIC DNA]</scope>
    <source>
        <strain evidence="7">160</strain>
    </source>
</reference>
<dbReference type="Gene3D" id="2.160.10.10">
    <property type="entry name" value="Hexapeptide repeat proteins"/>
    <property type="match status" value="1"/>
</dbReference>
<evidence type="ECO:0000313" key="7">
    <source>
        <dbReference type="Proteomes" id="UP000253908"/>
    </source>
</evidence>
<keyword evidence="4" id="KW-0677">Repeat</keyword>
<evidence type="ECO:0000256" key="5">
    <source>
        <dbReference type="ARBA" id="ARBA00023315"/>
    </source>
</evidence>
<dbReference type="GO" id="GO:0006535">
    <property type="term" value="P:cysteine biosynthetic process from serine"/>
    <property type="evidence" value="ECO:0007669"/>
    <property type="project" value="InterPro"/>
</dbReference>
<dbReference type="InterPro" id="IPR045304">
    <property type="entry name" value="LbH_SAT"/>
</dbReference>
<dbReference type="InterPro" id="IPR011004">
    <property type="entry name" value="Trimer_LpxA-like_sf"/>
</dbReference>
<dbReference type="Pfam" id="PF00132">
    <property type="entry name" value="Hexapep"/>
    <property type="match status" value="1"/>
</dbReference>
<dbReference type="InterPro" id="IPR018357">
    <property type="entry name" value="Hexapep_transf_CS"/>
</dbReference>
<dbReference type="PANTHER" id="PTHR42811">
    <property type="entry name" value="SERINE ACETYLTRANSFERASE"/>
    <property type="match status" value="1"/>
</dbReference>
<evidence type="ECO:0000256" key="4">
    <source>
        <dbReference type="ARBA" id="ARBA00022737"/>
    </source>
</evidence>
<dbReference type="PROSITE" id="PS00101">
    <property type="entry name" value="HEXAPEP_TRANSFERASES"/>
    <property type="match status" value="1"/>
</dbReference>
<dbReference type="InterPro" id="IPR001451">
    <property type="entry name" value="Hexapep"/>
</dbReference>
<evidence type="ECO:0000313" key="6">
    <source>
        <dbReference type="EMBL" id="AXI10470.1"/>
    </source>
</evidence>
<keyword evidence="7" id="KW-1185">Reference proteome</keyword>
<dbReference type="Proteomes" id="UP000253908">
    <property type="component" value="Chromosome"/>
</dbReference>
<accession>A0A345PKE0</accession>
<dbReference type="SUPFAM" id="SSF51161">
    <property type="entry name" value="Trimeric LpxA-like enzymes"/>
    <property type="match status" value="1"/>
</dbReference>
<dbReference type="PIRSF" id="PIRSF000441">
    <property type="entry name" value="CysE"/>
    <property type="match status" value="1"/>
</dbReference>
<dbReference type="RefSeq" id="WP_114917755.1">
    <property type="nucleotide sequence ID" value="NZ_CP024848.1"/>
</dbReference>
<protein>
    <recommendedName>
        <fullName evidence="2">Serine acetyltransferase</fullName>
    </recommendedName>
</protein>
<keyword evidence="3 6" id="KW-0808">Transferase</keyword>
<dbReference type="AlphaFoldDB" id="A0A345PKE0"/>
<evidence type="ECO:0000256" key="3">
    <source>
        <dbReference type="ARBA" id="ARBA00022679"/>
    </source>
</evidence>
<gene>
    <name evidence="6" type="ORF">CUC15_16685</name>
</gene>
<dbReference type="CDD" id="cd03354">
    <property type="entry name" value="LbH_SAT"/>
    <property type="match status" value="1"/>
</dbReference>
<dbReference type="OrthoDB" id="9812571at2"/>
<sequence>MNAIKFYRIANFCYLKKIPIIPRFVKNLIFLLFNSVVPYTCKIGKESKFAYGGIGVVLHSKSIIGDRVIIGQGVTIGKKLERGQAPTIGDRVYIGTGSKILGDVKVGNNVIIGANSVVTKDVPNNVIVAGAPATIIRKVEQDIYEILGEY</sequence>